<comment type="caution">
    <text evidence="1">The sequence shown here is derived from an EMBL/GenBank/DDBJ whole genome shotgun (WGS) entry which is preliminary data.</text>
</comment>
<accession>A0A6I3KH44</accession>
<dbReference type="InterPro" id="IPR022254">
    <property type="entry name" value="DUF3775"/>
</dbReference>
<sequence>MALEIAPEKVAHVIIKAREYDVKVGAWDDTPANGDAEEDPSAILEDYTNDPTRAELSGFIDRMNYDEQANLVALMWLGRGTYEKEEFEEAVETARSERANATSNYLLGIPLLADYLEEGLEKLGYSVDDVESDVL</sequence>
<protein>
    <submittedName>
        <fullName evidence="1">DUF3775 domain-containing protein</fullName>
    </submittedName>
</protein>
<dbReference type="Pfam" id="PF12616">
    <property type="entry name" value="DUF3775"/>
    <property type="match status" value="1"/>
</dbReference>
<reference evidence="1 2" key="1">
    <citation type="submission" date="2019-11" db="EMBL/GenBank/DDBJ databases">
        <title>Identification of a novel strain.</title>
        <authorList>
            <person name="Xu Q."/>
            <person name="Wang G."/>
        </authorList>
    </citation>
    <scope>NUCLEOTIDE SEQUENCE [LARGE SCALE GENOMIC DNA]</scope>
    <source>
        <strain evidence="2">xq</strain>
    </source>
</reference>
<name>A0A6I3KH44_9HYPH</name>
<dbReference type="AlphaFoldDB" id="A0A6I3KH44"/>
<keyword evidence="2" id="KW-1185">Reference proteome</keyword>
<evidence type="ECO:0000313" key="1">
    <source>
        <dbReference type="EMBL" id="MTD92992.1"/>
    </source>
</evidence>
<organism evidence="1 2">
    <name type="scientific">Hyphomicrobium album</name>
    <dbReference type="NCBI Taxonomy" id="2665159"/>
    <lineage>
        <taxon>Bacteria</taxon>
        <taxon>Pseudomonadati</taxon>
        <taxon>Pseudomonadota</taxon>
        <taxon>Alphaproteobacteria</taxon>
        <taxon>Hyphomicrobiales</taxon>
        <taxon>Hyphomicrobiaceae</taxon>
        <taxon>Hyphomicrobium</taxon>
    </lineage>
</organism>
<dbReference type="RefSeq" id="WP_154737575.1">
    <property type="nucleotide sequence ID" value="NZ_WMBQ01000001.1"/>
</dbReference>
<gene>
    <name evidence="1" type="ORF">GIW81_01445</name>
</gene>
<dbReference type="EMBL" id="WMBQ01000001">
    <property type="protein sequence ID" value="MTD92992.1"/>
    <property type="molecule type" value="Genomic_DNA"/>
</dbReference>
<evidence type="ECO:0000313" key="2">
    <source>
        <dbReference type="Proteomes" id="UP000440694"/>
    </source>
</evidence>
<dbReference type="Proteomes" id="UP000440694">
    <property type="component" value="Unassembled WGS sequence"/>
</dbReference>
<proteinExistence type="predicted"/>